<dbReference type="EMBL" id="CVRI01000020">
    <property type="protein sequence ID" value="CRK91159.1"/>
    <property type="molecule type" value="Genomic_DNA"/>
</dbReference>
<reference evidence="2 3" key="1">
    <citation type="submission" date="2015-04" db="EMBL/GenBank/DDBJ databases">
        <authorList>
            <person name="Syromyatnikov M.Y."/>
            <person name="Popov V.N."/>
        </authorList>
    </citation>
    <scope>NUCLEOTIDE SEQUENCE [LARGE SCALE GENOMIC DNA]</scope>
</reference>
<sequence>MGWPFECGQAPCIKQTRSTLWLILVVFILCLSTTQTNADVKELTDTVFAFYTQVFSHPHYLFR</sequence>
<evidence type="ECO:0000256" key="1">
    <source>
        <dbReference type="SAM" id="SignalP"/>
    </source>
</evidence>
<feature type="chain" id="PRO_5012023514" evidence="1">
    <location>
        <begin position="39"/>
        <end position="63"/>
    </location>
</feature>
<feature type="signal peptide" evidence="1">
    <location>
        <begin position="1"/>
        <end position="38"/>
    </location>
</feature>
<accession>A0A1J1HSX4</accession>
<organism evidence="2 3">
    <name type="scientific">Clunio marinus</name>
    <dbReference type="NCBI Taxonomy" id="568069"/>
    <lineage>
        <taxon>Eukaryota</taxon>
        <taxon>Metazoa</taxon>
        <taxon>Ecdysozoa</taxon>
        <taxon>Arthropoda</taxon>
        <taxon>Hexapoda</taxon>
        <taxon>Insecta</taxon>
        <taxon>Pterygota</taxon>
        <taxon>Neoptera</taxon>
        <taxon>Endopterygota</taxon>
        <taxon>Diptera</taxon>
        <taxon>Nematocera</taxon>
        <taxon>Chironomoidea</taxon>
        <taxon>Chironomidae</taxon>
        <taxon>Clunio</taxon>
    </lineage>
</organism>
<gene>
    <name evidence="2" type="ORF">CLUMA_CG004844</name>
</gene>
<name>A0A1J1HSX4_9DIPT</name>
<keyword evidence="3" id="KW-1185">Reference proteome</keyword>
<evidence type="ECO:0000313" key="3">
    <source>
        <dbReference type="Proteomes" id="UP000183832"/>
    </source>
</evidence>
<evidence type="ECO:0000313" key="2">
    <source>
        <dbReference type="EMBL" id="CRK91159.1"/>
    </source>
</evidence>
<proteinExistence type="predicted"/>
<protein>
    <submittedName>
        <fullName evidence="2">CLUMA_CG004844, isoform A</fullName>
    </submittedName>
</protein>
<dbReference type="AlphaFoldDB" id="A0A1J1HSX4"/>
<keyword evidence="1" id="KW-0732">Signal</keyword>
<dbReference type="Proteomes" id="UP000183832">
    <property type="component" value="Unassembled WGS sequence"/>
</dbReference>